<dbReference type="RefSeq" id="XP_011774231.1">
    <property type="nucleotide sequence ID" value="XM_011775929.1"/>
</dbReference>
<gene>
    <name evidence="2" type="ORF">TbgDal_VI4240</name>
</gene>
<organism evidence="2 3">
    <name type="scientific">Trypanosoma brucei gambiense (strain MHOM/CI/86/DAL972)</name>
    <dbReference type="NCBI Taxonomy" id="679716"/>
    <lineage>
        <taxon>Eukaryota</taxon>
        <taxon>Discoba</taxon>
        <taxon>Euglenozoa</taxon>
        <taxon>Kinetoplastea</taxon>
        <taxon>Metakinetoplastina</taxon>
        <taxon>Trypanosomatida</taxon>
        <taxon>Trypanosomatidae</taxon>
        <taxon>Trypanosoma</taxon>
    </lineage>
</organism>
<sequence length="124" mass="14124">MYGGHIYSQSVTVNHTQAKVTSNAHSHMSQSPLTSPSASGFQTRMLRISILKTHRLRYMYLAASPLRHCITFSLPIGIISLLLKRYLILFLPVLYLITHVNAPFLQPHTKAEGESRRYFVTIIR</sequence>
<name>C9ZRB6_TRYB9</name>
<dbReference type="EMBL" id="FN554969">
    <property type="protein sequence ID" value="CBH11946.1"/>
    <property type="molecule type" value="Genomic_DNA"/>
</dbReference>
<keyword evidence="1" id="KW-0812">Transmembrane</keyword>
<dbReference type="Proteomes" id="UP000002316">
    <property type="component" value="Chromosome 6"/>
</dbReference>
<accession>C9ZRB6</accession>
<reference evidence="3" key="1">
    <citation type="journal article" date="2010" name="PLoS Negl. Trop. Dis.">
        <title>The genome sequence of Trypanosoma brucei gambiense, causative agent of chronic human african trypanosomiasis.</title>
        <authorList>
            <person name="Jackson A.P."/>
            <person name="Sanders M."/>
            <person name="Berry A."/>
            <person name="McQuillan J."/>
            <person name="Aslett M.A."/>
            <person name="Quail M.A."/>
            <person name="Chukualim B."/>
            <person name="Capewell P."/>
            <person name="MacLeod A."/>
            <person name="Melville S.E."/>
            <person name="Gibson W."/>
            <person name="Barry J.D."/>
            <person name="Berriman M."/>
            <person name="Hertz-Fowler C."/>
        </authorList>
    </citation>
    <scope>NUCLEOTIDE SEQUENCE [LARGE SCALE GENOMIC DNA]</scope>
    <source>
        <strain evidence="3">MHOM/CI/86/DAL972</strain>
    </source>
</reference>
<dbReference type="GeneID" id="23862088"/>
<evidence type="ECO:0000313" key="3">
    <source>
        <dbReference type="Proteomes" id="UP000002316"/>
    </source>
</evidence>
<dbReference type="AlphaFoldDB" id="C9ZRB6"/>
<keyword evidence="1" id="KW-0472">Membrane</keyword>
<keyword evidence="1" id="KW-1133">Transmembrane helix</keyword>
<proteinExistence type="predicted"/>
<feature type="transmembrane region" description="Helical" evidence="1">
    <location>
        <begin position="86"/>
        <end position="105"/>
    </location>
</feature>
<evidence type="ECO:0000313" key="2">
    <source>
        <dbReference type="EMBL" id="CBH11946.1"/>
    </source>
</evidence>
<dbReference type="KEGG" id="tbg:TbgDal_VI4240"/>
<protein>
    <submittedName>
        <fullName evidence="2">Uncharacterized protein</fullName>
    </submittedName>
</protein>
<feature type="transmembrane region" description="Helical" evidence="1">
    <location>
        <begin position="58"/>
        <end position="80"/>
    </location>
</feature>
<evidence type="ECO:0000256" key="1">
    <source>
        <dbReference type="SAM" id="Phobius"/>
    </source>
</evidence>